<evidence type="ECO:0000313" key="2">
    <source>
        <dbReference type="WBParaSite" id="MhA1_Contig48.frz3.gene13"/>
    </source>
</evidence>
<sequence>MNIVGKVKKVGNVLNREKSLLGRWTNQFFTELSFAVMKNDFTLFVFGFGLGAGLELIKNHLVIGKVSFYQTFREKNVPRELEAFEEHLKEREKRIEKSLKIMREENEK</sequence>
<dbReference type="WBParaSite" id="MhA1_Contig48.frz3.gene13">
    <property type="protein sequence ID" value="MhA1_Contig48.frz3.gene13"/>
    <property type="gene ID" value="MhA1_Contig48.frz3.gene13"/>
</dbReference>
<organism evidence="1 2">
    <name type="scientific">Meloidogyne hapla</name>
    <name type="common">Root-knot nematode worm</name>
    <dbReference type="NCBI Taxonomy" id="6305"/>
    <lineage>
        <taxon>Eukaryota</taxon>
        <taxon>Metazoa</taxon>
        <taxon>Ecdysozoa</taxon>
        <taxon>Nematoda</taxon>
        <taxon>Chromadorea</taxon>
        <taxon>Rhabditida</taxon>
        <taxon>Tylenchina</taxon>
        <taxon>Tylenchomorpha</taxon>
        <taxon>Tylenchoidea</taxon>
        <taxon>Meloidogynidae</taxon>
        <taxon>Meloidogyninae</taxon>
        <taxon>Meloidogyne</taxon>
    </lineage>
</organism>
<evidence type="ECO:0000313" key="1">
    <source>
        <dbReference type="Proteomes" id="UP000095281"/>
    </source>
</evidence>
<accession>A0A1I8BSU0</accession>
<proteinExistence type="predicted"/>
<reference evidence="2" key="1">
    <citation type="submission" date="2016-11" db="UniProtKB">
        <authorList>
            <consortium name="WormBaseParasite"/>
        </authorList>
    </citation>
    <scope>IDENTIFICATION</scope>
</reference>
<dbReference type="Proteomes" id="UP000095281">
    <property type="component" value="Unplaced"/>
</dbReference>
<dbReference type="AlphaFoldDB" id="A0A1I8BSU0"/>
<keyword evidence="1" id="KW-1185">Reference proteome</keyword>
<name>A0A1I8BSU0_MELHA</name>
<protein>
    <submittedName>
        <fullName evidence="2">Uncharacterized protein</fullName>
    </submittedName>
</protein>